<keyword evidence="1" id="KW-1133">Transmembrane helix</keyword>
<dbReference type="EMBL" id="BMQD01000005">
    <property type="protein sequence ID" value="GGK61237.1"/>
    <property type="molecule type" value="Genomic_DNA"/>
</dbReference>
<accession>A0AA37F3Q6</accession>
<dbReference type="AlphaFoldDB" id="A0AA37F3Q6"/>
<evidence type="ECO:0000313" key="2">
    <source>
        <dbReference type="EMBL" id="GGK61237.1"/>
    </source>
</evidence>
<gene>
    <name evidence="2" type="ORF">GCM10010126_20890</name>
</gene>
<protein>
    <submittedName>
        <fullName evidence="2">Uncharacterized protein</fullName>
    </submittedName>
</protein>
<keyword evidence="1" id="KW-0472">Membrane</keyword>
<evidence type="ECO:0000313" key="3">
    <source>
        <dbReference type="Proteomes" id="UP000627984"/>
    </source>
</evidence>
<proteinExistence type="predicted"/>
<feature type="transmembrane region" description="Helical" evidence="1">
    <location>
        <begin position="35"/>
        <end position="60"/>
    </location>
</feature>
<evidence type="ECO:0000256" key="1">
    <source>
        <dbReference type="SAM" id="Phobius"/>
    </source>
</evidence>
<reference evidence="2" key="2">
    <citation type="submission" date="2022-09" db="EMBL/GenBank/DDBJ databases">
        <authorList>
            <person name="Sun Q."/>
            <person name="Ohkuma M."/>
        </authorList>
    </citation>
    <scope>NUCLEOTIDE SEQUENCE</scope>
    <source>
        <strain evidence="2">JCM 3093</strain>
    </source>
</reference>
<comment type="caution">
    <text evidence="2">The sequence shown here is derived from an EMBL/GenBank/DDBJ whole genome shotgun (WGS) entry which is preliminary data.</text>
</comment>
<sequence length="88" mass="9680">MRTGYNEALALLGYVLGMVATSVLAEWGRESGGESLSEVLLMCSLLFEVAFLFGLVRFFFQGLRWGGRLFARRWRTAASQAGSVSPGR</sequence>
<reference evidence="2" key="1">
    <citation type="journal article" date="2014" name="Int. J. Syst. Evol. Microbiol.">
        <title>Complete genome sequence of Corynebacterium casei LMG S-19264T (=DSM 44701T), isolated from a smear-ripened cheese.</title>
        <authorList>
            <consortium name="US DOE Joint Genome Institute (JGI-PGF)"/>
            <person name="Walter F."/>
            <person name="Albersmeier A."/>
            <person name="Kalinowski J."/>
            <person name="Ruckert C."/>
        </authorList>
    </citation>
    <scope>NUCLEOTIDE SEQUENCE</scope>
    <source>
        <strain evidence="2">JCM 3093</strain>
    </source>
</reference>
<keyword evidence="1" id="KW-0812">Transmembrane</keyword>
<organism evidence="2 3">
    <name type="scientific">Planomonospora parontospora</name>
    <dbReference type="NCBI Taxonomy" id="58119"/>
    <lineage>
        <taxon>Bacteria</taxon>
        <taxon>Bacillati</taxon>
        <taxon>Actinomycetota</taxon>
        <taxon>Actinomycetes</taxon>
        <taxon>Streptosporangiales</taxon>
        <taxon>Streptosporangiaceae</taxon>
        <taxon>Planomonospora</taxon>
    </lineage>
</organism>
<name>A0AA37F3Q6_9ACTN</name>
<dbReference type="RefSeq" id="WP_191894525.1">
    <property type="nucleotide sequence ID" value="NZ_BMQD01000005.1"/>
</dbReference>
<dbReference type="Proteomes" id="UP000627984">
    <property type="component" value="Unassembled WGS sequence"/>
</dbReference>